<organism evidence="2 3">
    <name type="scientific">Thermodesulfovibrio aggregans</name>
    <dbReference type="NCBI Taxonomy" id="86166"/>
    <lineage>
        <taxon>Bacteria</taxon>
        <taxon>Pseudomonadati</taxon>
        <taxon>Nitrospirota</taxon>
        <taxon>Thermodesulfovibrionia</taxon>
        <taxon>Thermodesulfovibrionales</taxon>
        <taxon>Thermodesulfovibrionaceae</taxon>
        <taxon>Thermodesulfovibrio</taxon>
    </lineage>
</organism>
<name>A0A0U9HN73_9BACT</name>
<dbReference type="Proteomes" id="UP000054976">
    <property type="component" value="Unassembled WGS sequence"/>
</dbReference>
<dbReference type="Gene3D" id="3.40.50.1010">
    <property type="entry name" value="5'-nuclease"/>
    <property type="match status" value="1"/>
</dbReference>
<dbReference type="Pfam" id="PF01850">
    <property type="entry name" value="PIN"/>
    <property type="match status" value="1"/>
</dbReference>
<dbReference type="RefSeq" id="WP_201783812.1">
    <property type="nucleotide sequence ID" value="NZ_BCNO01000001.1"/>
</dbReference>
<feature type="domain" description="PIN" evidence="1">
    <location>
        <begin position="4"/>
        <end position="122"/>
    </location>
</feature>
<proteinExistence type="predicted"/>
<comment type="caution">
    <text evidence="2">The sequence shown here is derived from an EMBL/GenBank/DDBJ whole genome shotgun (WGS) entry which is preliminary data.</text>
</comment>
<dbReference type="STRING" id="86166.TAGGR_1726"/>
<protein>
    <recommendedName>
        <fullName evidence="1">PIN domain-containing protein</fullName>
    </recommendedName>
</protein>
<keyword evidence="3" id="KW-1185">Reference proteome</keyword>
<dbReference type="AlphaFoldDB" id="A0A0U9HN73"/>
<evidence type="ECO:0000259" key="1">
    <source>
        <dbReference type="Pfam" id="PF01850"/>
    </source>
</evidence>
<dbReference type="SUPFAM" id="SSF88723">
    <property type="entry name" value="PIN domain-like"/>
    <property type="match status" value="1"/>
</dbReference>
<evidence type="ECO:0000313" key="3">
    <source>
        <dbReference type="Proteomes" id="UP000054976"/>
    </source>
</evidence>
<accession>A0A0U9HN73</accession>
<reference evidence="3" key="1">
    <citation type="submission" date="2016-01" db="EMBL/GenBank/DDBJ databases">
        <title>Draft genome sequence of Thermodesulfovibrio aggregans strain TGE-P1.</title>
        <authorList>
            <person name="Sekiguchi Y."/>
            <person name="Ohashi A."/>
            <person name="Matsuura N."/>
            <person name="Tourlousse M.D."/>
        </authorList>
    </citation>
    <scope>NUCLEOTIDE SEQUENCE [LARGE SCALE GENOMIC DNA]</scope>
    <source>
        <strain evidence="3">TGE-P1</strain>
    </source>
</reference>
<dbReference type="EMBL" id="BCNO01000001">
    <property type="protein sequence ID" value="GAQ94542.1"/>
    <property type="molecule type" value="Genomic_DNA"/>
</dbReference>
<gene>
    <name evidence="2" type="ORF">TAGGR_1726</name>
</gene>
<dbReference type="CDD" id="cd09854">
    <property type="entry name" value="PIN_VapC-like"/>
    <property type="match status" value="1"/>
</dbReference>
<dbReference type="InterPro" id="IPR002716">
    <property type="entry name" value="PIN_dom"/>
</dbReference>
<evidence type="ECO:0000313" key="2">
    <source>
        <dbReference type="EMBL" id="GAQ94542.1"/>
    </source>
</evidence>
<sequence length="135" mass="15966">MIKYLVDTNIWLEILLDQEKCEEASKFLKIVDSNLIAISDFSLHSILLILTKFKKFNEANLFLEDLINSNVMILSIVPNDIKELINTIKQYNLDFDDAYQYFLIKKYNLTLVSFDKDFDKTDIYRKTPEELIIKD</sequence>
<dbReference type="InterPro" id="IPR029060">
    <property type="entry name" value="PIN-like_dom_sf"/>
</dbReference>